<feature type="domain" description="HTH merR-type" evidence="5">
    <location>
        <begin position="4"/>
        <end position="75"/>
    </location>
</feature>
<keyword evidence="3" id="KW-0238">DNA-binding</keyword>
<dbReference type="PANTHER" id="PTHR30204">
    <property type="entry name" value="REDOX-CYCLING DRUG-SENSING TRANSCRIPTIONAL ACTIVATOR SOXR"/>
    <property type="match status" value="1"/>
</dbReference>
<dbReference type="InterPro" id="IPR009061">
    <property type="entry name" value="DNA-bd_dom_put_sf"/>
</dbReference>
<protein>
    <recommendedName>
        <fullName evidence="5">HTH merR-type domain-containing protein</fullName>
    </recommendedName>
</protein>
<dbReference type="PROSITE" id="PS50937">
    <property type="entry name" value="HTH_MERR_2"/>
    <property type="match status" value="1"/>
</dbReference>
<evidence type="ECO:0000256" key="1">
    <source>
        <dbReference type="ARBA" id="ARBA00022491"/>
    </source>
</evidence>
<keyword evidence="4" id="KW-0804">Transcription</keyword>
<sequence length="236" mass="26255">MENTFRMRDLEGACQLPASAIRYYVREGLLPEPVRPTANSALYSDIHLQGLRAIERIKRVAPELPLAQLKRILELVRKGVEPEVALSLHRSVGSGASSDRQYNTIEDMAAAADVAPSFIRHLMDAGILVPIFHASAPTFNDIDRQLVLTVKPFMSAVPDLIDRMAAMAALIRQVSALEMDVRDLASGGADAEQTAQISYRMQEFANLWHAYLFARFRLRDIAARGLGPAEMPHHRK</sequence>
<evidence type="ECO:0000313" key="7">
    <source>
        <dbReference type="Proteomes" id="UP001161390"/>
    </source>
</evidence>
<dbReference type="EMBL" id="BSNJ01000005">
    <property type="protein sequence ID" value="GLQ21594.1"/>
    <property type="molecule type" value="Genomic_DNA"/>
</dbReference>
<keyword evidence="1" id="KW-0678">Repressor</keyword>
<keyword evidence="2" id="KW-0805">Transcription regulation</keyword>
<dbReference type="SMART" id="SM00422">
    <property type="entry name" value="HTH_MERR"/>
    <property type="match status" value="1"/>
</dbReference>
<reference evidence="6" key="2">
    <citation type="submission" date="2023-01" db="EMBL/GenBank/DDBJ databases">
        <title>Draft genome sequence of Algimonas porphyrae strain NBRC 108216.</title>
        <authorList>
            <person name="Sun Q."/>
            <person name="Mori K."/>
        </authorList>
    </citation>
    <scope>NUCLEOTIDE SEQUENCE</scope>
    <source>
        <strain evidence="6">NBRC 108216</strain>
    </source>
</reference>
<dbReference type="InterPro" id="IPR000551">
    <property type="entry name" value="MerR-type_HTH_dom"/>
</dbReference>
<dbReference type="RefSeq" id="WP_284373311.1">
    <property type="nucleotide sequence ID" value="NZ_BSNJ01000005.1"/>
</dbReference>
<evidence type="ECO:0000256" key="3">
    <source>
        <dbReference type="ARBA" id="ARBA00023125"/>
    </source>
</evidence>
<name>A0ABQ5V3Q4_9PROT</name>
<dbReference type="SUPFAM" id="SSF46955">
    <property type="entry name" value="Putative DNA-binding domain"/>
    <property type="match status" value="1"/>
</dbReference>
<comment type="caution">
    <text evidence="6">The sequence shown here is derived from an EMBL/GenBank/DDBJ whole genome shotgun (WGS) entry which is preliminary data.</text>
</comment>
<dbReference type="Gene3D" id="1.10.1660.10">
    <property type="match status" value="1"/>
</dbReference>
<dbReference type="Proteomes" id="UP001161390">
    <property type="component" value="Unassembled WGS sequence"/>
</dbReference>
<proteinExistence type="predicted"/>
<evidence type="ECO:0000259" key="5">
    <source>
        <dbReference type="PROSITE" id="PS50937"/>
    </source>
</evidence>
<evidence type="ECO:0000256" key="2">
    <source>
        <dbReference type="ARBA" id="ARBA00023015"/>
    </source>
</evidence>
<accession>A0ABQ5V3Q4</accession>
<gene>
    <name evidence="6" type="ORF">GCM10007854_25490</name>
</gene>
<dbReference type="Pfam" id="PF13411">
    <property type="entry name" value="MerR_1"/>
    <property type="match status" value="1"/>
</dbReference>
<keyword evidence="7" id="KW-1185">Reference proteome</keyword>
<dbReference type="InterPro" id="IPR047057">
    <property type="entry name" value="MerR_fam"/>
</dbReference>
<reference evidence="6" key="1">
    <citation type="journal article" date="2014" name="Int. J. Syst. Evol. Microbiol.">
        <title>Complete genome of a new Firmicutes species belonging to the dominant human colonic microbiota ('Ruminococcus bicirculans') reveals two chromosomes and a selective capacity to utilize plant glucans.</title>
        <authorList>
            <consortium name="NISC Comparative Sequencing Program"/>
            <person name="Wegmann U."/>
            <person name="Louis P."/>
            <person name="Goesmann A."/>
            <person name="Henrissat B."/>
            <person name="Duncan S.H."/>
            <person name="Flint H.J."/>
        </authorList>
    </citation>
    <scope>NUCLEOTIDE SEQUENCE</scope>
    <source>
        <strain evidence="6">NBRC 108216</strain>
    </source>
</reference>
<organism evidence="6 7">
    <name type="scientific">Algimonas porphyrae</name>
    <dbReference type="NCBI Taxonomy" id="1128113"/>
    <lineage>
        <taxon>Bacteria</taxon>
        <taxon>Pseudomonadati</taxon>
        <taxon>Pseudomonadota</taxon>
        <taxon>Alphaproteobacteria</taxon>
        <taxon>Maricaulales</taxon>
        <taxon>Robiginitomaculaceae</taxon>
        <taxon>Algimonas</taxon>
    </lineage>
</organism>
<evidence type="ECO:0000256" key="4">
    <source>
        <dbReference type="ARBA" id="ARBA00023163"/>
    </source>
</evidence>
<evidence type="ECO:0000313" key="6">
    <source>
        <dbReference type="EMBL" id="GLQ21594.1"/>
    </source>
</evidence>
<dbReference type="PANTHER" id="PTHR30204:SF69">
    <property type="entry name" value="MERR-FAMILY TRANSCRIPTIONAL REGULATOR"/>
    <property type="match status" value="1"/>
</dbReference>